<accession>A0AA49JG27</accession>
<dbReference type="SUPFAM" id="SSF160104">
    <property type="entry name" value="Acetoacetate decarboxylase-like"/>
    <property type="match status" value="1"/>
</dbReference>
<dbReference type="EMBL" id="CP120682">
    <property type="protein sequence ID" value="WKN39311.1"/>
    <property type="molecule type" value="Genomic_DNA"/>
</dbReference>
<protein>
    <submittedName>
        <fullName evidence="1">DUF2071 domain-containing protein</fullName>
    </submittedName>
</protein>
<evidence type="ECO:0000313" key="1">
    <source>
        <dbReference type="EMBL" id="WKN39311.1"/>
    </source>
</evidence>
<dbReference type="PANTHER" id="PTHR39186">
    <property type="entry name" value="DUF2071 FAMILY PROTEIN"/>
    <property type="match status" value="1"/>
</dbReference>
<dbReference type="AlphaFoldDB" id="A0AA49JG27"/>
<dbReference type="PANTHER" id="PTHR39186:SF1">
    <property type="entry name" value="DUF2071 DOMAIN-CONTAINING PROTEIN"/>
    <property type="match status" value="1"/>
</dbReference>
<gene>
    <name evidence="1" type="ORF">K4G66_11480</name>
</gene>
<reference evidence="1" key="1">
    <citation type="journal article" date="2023" name="Comput. Struct. Biotechnol. J.">
        <title>Discovery of a novel marine Bacteroidetes with a rich repertoire of carbohydrate-active enzymes.</title>
        <authorList>
            <person name="Chen B."/>
            <person name="Liu G."/>
            <person name="Chen Q."/>
            <person name="Wang H."/>
            <person name="Liu L."/>
            <person name="Tang K."/>
        </authorList>
    </citation>
    <scope>NUCLEOTIDE SEQUENCE</scope>
    <source>
        <strain evidence="1">TK19036</strain>
    </source>
</reference>
<reference evidence="1" key="2">
    <citation type="journal article" date="2024" name="Antonie Van Leeuwenhoek">
        <title>Roseihalotalea indica gen. nov., sp. nov., a halophilic Bacteroidetes from mesopelagic Southwest Indian Ocean with higher carbohydrate metabolic potential.</title>
        <authorList>
            <person name="Chen B."/>
            <person name="Zhang M."/>
            <person name="Lin D."/>
            <person name="Ye J."/>
            <person name="Tang K."/>
        </authorList>
    </citation>
    <scope>NUCLEOTIDE SEQUENCE</scope>
    <source>
        <strain evidence="1">TK19036</strain>
    </source>
</reference>
<dbReference type="InterPro" id="IPR018644">
    <property type="entry name" value="DUF2071"/>
</dbReference>
<dbReference type="InterPro" id="IPR023375">
    <property type="entry name" value="ADC_dom_sf"/>
</dbReference>
<sequence length="245" mass="28411">MPPSSQKSIFLTAYWKYLLMANYVVDPDVLKPYVPPGTELDFYKGKTYASIVGFRFLDTRVLGIPVPFHRNFTEVNLRFYVRYKTNDGWRRGTSFISEIVPRRAIAWLANLAYHEHYAYSPMHHQILPDTQELKVAYEWTKSGQNFIRAKAKPAVRPMAEGSIEEFIAEHYWGYNAYSSDITMEYGVEHPPWSYYPVIDFQANYQIEALYGLPFVPYLSQEPDSVFIAEGSEVIVRKGSKITFNA</sequence>
<organism evidence="1">
    <name type="scientific">Roseihalotalea indica</name>
    <dbReference type="NCBI Taxonomy" id="2867963"/>
    <lineage>
        <taxon>Bacteria</taxon>
        <taxon>Pseudomonadati</taxon>
        <taxon>Bacteroidota</taxon>
        <taxon>Cytophagia</taxon>
        <taxon>Cytophagales</taxon>
        <taxon>Catalimonadaceae</taxon>
        <taxon>Roseihalotalea</taxon>
    </lineage>
</organism>
<name>A0AA49JG27_9BACT</name>
<proteinExistence type="predicted"/>
<dbReference type="Pfam" id="PF09844">
    <property type="entry name" value="DUF2071"/>
    <property type="match status" value="1"/>
</dbReference>